<feature type="region of interest" description="Disordered" evidence="1">
    <location>
        <begin position="1"/>
        <end position="52"/>
    </location>
</feature>
<feature type="compositionally biased region" description="Basic and acidic residues" evidence="1">
    <location>
        <begin position="1"/>
        <end position="10"/>
    </location>
</feature>
<name>A0A9Q3HBD7_9BASI</name>
<evidence type="ECO:0000313" key="3">
    <source>
        <dbReference type="Proteomes" id="UP000765509"/>
    </source>
</evidence>
<reference evidence="2" key="1">
    <citation type="submission" date="2021-03" db="EMBL/GenBank/DDBJ databases">
        <title>Draft genome sequence of rust myrtle Austropuccinia psidii MF-1, a brazilian biotype.</title>
        <authorList>
            <person name="Quecine M.C."/>
            <person name="Pachon D.M.R."/>
            <person name="Bonatelli M.L."/>
            <person name="Correr F.H."/>
            <person name="Franceschini L.M."/>
            <person name="Leite T.F."/>
            <person name="Margarido G.R.A."/>
            <person name="Almeida C.A."/>
            <person name="Ferrarezi J.A."/>
            <person name="Labate C.A."/>
        </authorList>
    </citation>
    <scope>NUCLEOTIDE SEQUENCE</scope>
    <source>
        <strain evidence="2">MF-1</strain>
    </source>
</reference>
<accession>A0A9Q3HBD7</accession>
<gene>
    <name evidence="2" type="ORF">O181_038131</name>
</gene>
<organism evidence="2 3">
    <name type="scientific">Austropuccinia psidii MF-1</name>
    <dbReference type="NCBI Taxonomy" id="1389203"/>
    <lineage>
        <taxon>Eukaryota</taxon>
        <taxon>Fungi</taxon>
        <taxon>Dikarya</taxon>
        <taxon>Basidiomycota</taxon>
        <taxon>Pucciniomycotina</taxon>
        <taxon>Pucciniomycetes</taxon>
        <taxon>Pucciniales</taxon>
        <taxon>Sphaerophragmiaceae</taxon>
        <taxon>Austropuccinia</taxon>
    </lineage>
</organism>
<dbReference type="EMBL" id="AVOT02014716">
    <property type="protein sequence ID" value="MBW0498416.1"/>
    <property type="molecule type" value="Genomic_DNA"/>
</dbReference>
<keyword evidence="3" id="KW-1185">Reference proteome</keyword>
<evidence type="ECO:0000256" key="1">
    <source>
        <dbReference type="SAM" id="MobiDB-lite"/>
    </source>
</evidence>
<comment type="caution">
    <text evidence="2">The sequence shown here is derived from an EMBL/GenBank/DDBJ whole genome shotgun (WGS) entry which is preliminary data.</text>
</comment>
<feature type="compositionally biased region" description="Polar residues" evidence="1">
    <location>
        <begin position="12"/>
        <end position="25"/>
    </location>
</feature>
<sequence>MTPDLEKEGPVESTSSKSVQRQSQRNLEEEERSQENSRKVQRKSQLEQTLPTRLQDTQIGAFSMDNVFNMARTLMEFTAKEQERMKKNFPCR</sequence>
<protein>
    <submittedName>
        <fullName evidence="2">Uncharacterized protein</fullName>
    </submittedName>
</protein>
<evidence type="ECO:0000313" key="2">
    <source>
        <dbReference type="EMBL" id="MBW0498416.1"/>
    </source>
</evidence>
<proteinExistence type="predicted"/>
<dbReference type="AlphaFoldDB" id="A0A9Q3HBD7"/>
<dbReference type="Proteomes" id="UP000765509">
    <property type="component" value="Unassembled WGS sequence"/>
</dbReference>